<dbReference type="SUPFAM" id="SSF81383">
    <property type="entry name" value="F-box domain"/>
    <property type="match status" value="1"/>
</dbReference>
<reference evidence="2" key="1">
    <citation type="journal article" date="2020" name="Stud. Mycol.">
        <title>101 Dothideomycetes genomes: a test case for predicting lifestyles and emergence of pathogens.</title>
        <authorList>
            <person name="Haridas S."/>
            <person name="Albert R."/>
            <person name="Binder M."/>
            <person name="Bloem J."/>
            <person name="Labutti K."/>
            <person name="Salamov A."/>
            <person name="Andreopoulos B."/>
            <person name="Baker S."/>
            <person name="Barry K."/>
            <person name="Bills G."/>
            <person name="Bluhm B."/>
            <person name="Cannon C."/>
            <person name="Castanera R."/>
            <person name="Culley D."/>
            <person name="Daum C."/>
            <person name="Ezra D."/>
            <person name="Gonzalez J."/>
            <person name="Henrissat B."/>
            <person name="Kuo A."/>
            <person name="Liang C."/>
            <person name="Lipzen A."/>
            <person name="Lutzoni F."/>
            <person name="Magnuson J."/>
            <person name="Mondo S."/>
            <person name="Nolan M."/>
            <person name="Ohm R."/>
            <person name="Pangilinan J."/>
            <person name="Park H.-J."/>
            <person name="Ramirez L."/>
            <person name="Alfaro M."/>
            <person name="Sun H."/>
            <person name="Tritt A."/>
            <person name="Yoshinaga Y."/>
            <person name="Zwiers L.-H."/>
            <person name="Turgeon B."/>
            <person name="Goodwin S."/>
            <person name="Spatafora J."/>
            <person name="Crous P."/>
            <person name="Grigoriev I."/>
        </authorList>
    </citation>
    <scope>NUCLEOTIDE SEQUENCE</scope>
    <source>
        <strain evidence="2">CBS 175.79</strain>
    </source>
</reference>
<dbReference type="EMBL" id="ML978072">
    <property type="protein sequence ID" value="KAF2012525.1"/>
    <property type="molecule type" value="Genomic_DNA"/>
</dbReference>
<sequence length="476" mass="53582">MILSSEWWSFVPKKGSTATIRVLRALSILYSSYILRFSVARQITSEHSYSNMGHISQLPNEILLEIFEHVKHSGPVHLSNAMQCCRAWYAPAGSILYRNVHLDSNISDDSPAALFMRSLKSNKAYQVQCLSIRISRGHLIGLRNETPRSYQRLLEILEGLPLLDRLTTFSLAMQERGRGAPYPIPSGVISKLLANLPMTVRSLNLECDAPDASVPAAGACMCKTLGALLPQLRHLRLRLPHCCHSLFDELTRTRDSSYPLEHAVIRLDVTPTSLNFEPSSEQATGIGKTICALQEAGTFPMLRRFAIIDRVDCPPSPRNDIWSVFRVRNIQRNSVTTTIFPWCARGGSSSLYMIRDSEGDWFGSFQDVSSALEGDLSWTGNCQALQPRRSRSSESDLVSNAPWLLDRSSLSSRDYVSKNFGVSFRLWKHEDMIGRRLLQVYTTPGFVDTRVLTEEVPYGWGWARGGPWGWTLQRMV</sequence>
<dbReference type="Proteomes" id="UP000799778">
    <property type="component" value="Unassembled WGS sequence"/>
</dbReference>
<protein>
    <recommendedName>
        <fullName evidence="1">F-box domain-containing protein</fullName>
    </recommendedName>
</protein>
<dbReference type="Gene3D" id="1.20.1280.50">
    <property type="match status" value="1"/>
</dbReference>
<organism evidence="2 3">
    <name type="scientific">Aaosphaeria arxii CBS 175.79</name>
    <dbReference type="NCBI Taxonomy" id="1450172"/>
    <lineage>
        <taxon>Eukaryota</taxon>
        <taxon>Fungi</taxon>
        <taxon>Dikarya</taxon>
        <taxon>Ascomycota</taxon>
        <taxon>Pezizomycotina</taxon>
        <taxon>Dothideomycetes</taxon>
        <taxon>Pleosporomycetidae</taxon>
        <taxon>Pleosporales</taxon>
        <taxon>Pleosporales incertae sedis</taxon>
        <taxon>Aaosphaeria</taxon>
    </lineage>
</organism>
<accession>A0A6A5XH13</accession>
<dbReference type="CDD" id="cd09917">
    <property type="entry name" value="F-box_SF"/>
    <property type="match status" value="1"/>
</dbReference>
<dbReference type="InterPro" id="IPR036047">
    <property type="entry name" value="F-box-like_dom_sf"/>
</dbReference>
<dbReference type="AlphaFoldDB" id="A0A6A5XH13"/>
<name>A0A6A5XH13_9PLEO</name>
<evidence type="ECO:0000259" key="1">
    <source>
        <dbReference type="Pfam" id="PF12937"/>
    </source>
</evidence>
<dbReference type="GeneID" id="54279820"/>
<dbReference type="OrthoDB" id="4192220at2759"/>
<dbReference type="Pfam" id="PF12937">
    <property type="entry name" value="F-box-like"/>
    <property type="match status" value="1"/>
</dbReference>
<keyword evidence="3" id="KW-1185">Reference proteome</keyword>
<feature type="domain" description="F-box" evidence="1">
    <location>
        <begin position="55"/>
        <end position="102"/>
    </location>
</feature>
<evidence type="ECO:0000313" key="2">
    <source>
        <dbReference type="EMBL" id="KAF2012525.1"/>
    </source>
</evidence>
<dbReference type="RefSeq" id="XP_033380864.1">
    <property type="nucleotide sequence ID" value="XM_033522423.1"/>
</dbReference>
<proteinExistence type="predicted"/>
<gene>
    <name evidence="2" type="ORF">BU24DRAFT_253405</name>
</gene>
<evidence type="ECO:0000313" key="3">
    <source>
        <dbReference type="Proteomes" id="UP000799778"/>
    </source>
</evidence>
<dbReference type="InterPro" id="IPR001810">
    <property type="entry name" value="F-box_dom"/>
</dbReference>